<dbReference type="Proteomes" id="UP000288351">
    <property type="component" value="Unassembled WGS sequence"/>
</dbReference>
<dbReference type="RefSeq" id="WP_016575180.1">
    <property type="nucleotide sequence ID" value="NZ_BHXC01000006.1"/>
</dbReference>
<reference evidence="1 2" key="1">
    <citation type="journal article" date="2019" name="Microbiol. Resour. Announc.">
        <title>Draft Genome Sequence of the Most Traditional epsilon-Poly-l-Lysine Producer, Streptomyces albulus NBRC14147.</title>
        <authorList>
            <person name="Yamanaka K."/>
            <person name="Hamano Y."/>
        </authorList>
    </citation>
    <scope>NUCLEOTIDE SEQUENCE [LARGE SCALE GENOMIC DNA]</scope>
    <source>
        <strain evidence="1 2">NBRC 14147</strain>
    </source>
</reference>
<evidence type="ECO:0000313" key="2">
    <source>
        <dbReference type="Proteomes" id="UP000288351"/>
    </source>
</evidence>
<accession>A0A401QSF0</accession>
<evidence type="ECO:0000313" key="1">
    <source>
        <dbReference type="EMBL" id="GCB88223.1"/>
    </source>
</evidence>
<dbReference type="EMBL" id="BHXC01000006">
    <property type="protein sequence ID" value="GCB88223.1"/>
    <property type="molecule type" value="Genomic_DNA"/>
</dbReference>
<gene>
    <name evidence="1" type="ORF">SALB_00893</name>
</gene>
<name>A0A401QSF0_STRNR</name>
<sequence length="344" mass="36398">MACETDGGQPAAGQAMLDLNGAMTDVYGVALAAYRGRMLATTPVILALFDGAGGRMLLYRPGCPAVEAPTVPIAYQYLKAVAHSTVAVYELAHHGDALSAGASGVLSGLAEANERALASVDELALDAGDARTAGTVLALNRDFFSRATAGRIAAPRDLAAYARECVPHVVRLMDRAAALQVSHWMTVVEQWRASLGASWTSVHAAVNTLYVTRQKNILFTVLAQFMGEGAIGERLLLFETPEFTTAPERMLDLLARIGADRELGGTFFGHPRVMDVEVLGDAARTAIRGEAGRRGMRPVLPTCAPYDSNQWPWSTDPTGGSAPCMLPALLARDPDEASGDSDDA</sequence>
<comment type="caution">
    <text evidence="1">The sequence shown here is derived from an EMBL/GenBank/DDBJ whole genome shotgun (WGS) entry which is preliminary data.</text>
</comment>
<proteinExistence type="predicted"/>
<organism evidence="1 2">
    <name type="scientific">Streptomyces noursei</name>
    <name type="common">Streptomyces albulus</name>
    <dbReference type="NCBI Taxonomy" id="1971"/>
    <lineage>
        <taxon>Bacteria</taxon>
        <taxon>Bacillati</taxon>
        <taxon>Actinomycetota</taxon>
        <taxon>Actinomycetes</taxon>
        <taxon>Kitasatosporales</taxon>
        <taxon>Streptomycetaceae</taxon>
        <taxon>Streptomyces</taxon>
    </lineage>
</organism>
<dbReference type="AlphaFoldDB" id="A0A401QSF0"/>
<protein>
    <submittedName>
        <fullName evidence="1">Uncharacterized protein</fullName>
    </submittedName>
</protein>